<sequence>MLAIVIGIDGGGTKTKGVMANEKGQILAETTVGATNPNSVSPRDIEDRLKKLFRTLKHEDQSSFEQGRFCFAGMSGIGESQDDNVLNKVFNKVCASHSIACQLNNDGINALYAGTLGEPGIVQIAGTGAITYGLTQQGEFHRVGGWGYLFDDQGSGYDLGKQALSRVFQAYDGRGKPTILSQLLLDYFSVDEIPELIPKIYTDREARDIIAPISQLVLNAYDSNDEIAHEIVRGAADQFTLNIQTIMDQAFQQETPPQVALAGGIFNRSDVFIPLIKEKLEPYLEINRVELEPVAGAVIAAFKCLDIKISEEFESNFKKGVFS</sequence>
<dbReference type="Proteomes" id="UP000297975">
    <property type="component" value="Unassembled WGS sequence"/>
</dbReference>
<dbReference type="Gene3D" id="3.30.420.40">
    <property type="match status" value="2"/>
</dbReference>
<reference evidence="2 3" key="1">
    <citation type="submission" date="2019-03" db="EMBL/GenBank/DDBJ databases">
        <authorList>
            <person name="He R.-H."/>
        </authorList>
    </citation>
    <scope>NUCLEOTIDE SEQUENCE [LARGE SCALE GENOMIC DNA]</scope>
    <source>
        <strain evidence="3">SH 714</strain>
    </source>
</reference>
<feature type="domain" description="ATPase BadF/BadG/BcrA/BcrD type" evidence="1">
    <location>
        <begin position="6"/>
        <end position="300"/>
    </location>
</feature>
<comment type="caution">
    <text evidence="2">The sequence shown here is derived from an EMBL/GenBank/DDBJ whole genome shotgun (WGS) entry which is preliminary data.</text>
</comment>
<organism evidence="2 3">
    <name type="scientific">Filobacillus milosensis</name>
    <dbReference type="NCBI Taxonomy" id="94137"/>
    <lineage>
        <taxon>Bacteria</taxon>
        <taxon>Bacillati</taxon>
        <taxon>Bacillota</taxon>
        <taxon>Bacilli</taxon>
        <taxon>Bacillales</taxon>
        <taxon>Bacillaceae</taxon>
        <taxon>Filobacillus</taxon>
    </lineage>
</organism>
<evidence type="ECO:0000259" key="1">
    <source>
        <dbReference type="Pfam" id="PF01869"/>
    </source>
</evidence>
<dbReference type="Pfam" id="PF01869">
    <property type="entry name" value="BcrAD_BadFG"/>
    <property type="match status" value="1"/>
</dbReference>
<proteinExistence type="predicted"/>
<dbReference type="InterPro" id="IPR002731">
    <property type="entry name" value="ATPase_BadF"/>
</dbReference>
<gene>
    <name evidence="2" type="ORF">E3U55_02660</name>
</gene>
<dbReference type="PANTHER" id="PTHR43190">
    <property type="entry name" value="N-ACETYL-D-GLUCOSAMINE KINASE"/>
    <property type="match status" value="1"/>
</dbReference>
<name>A0A4Y8IU15_9BACI</name>
<dbReference type="InterPro" id="IPR043129">
    <property type="entry name" value="ATPase_NBD"/>
</dbReference>
<dbReference type="RefSeq" id="WP_134338774.1">
    <property type="nucleotide sequence ID" value="NZ_SOPW01000002.1"/>
</dbReference>
<accession>A0A4Y8IU15</accession>
<dbReference type="PANTHER" id="PTHR43190:SF3">
    <property type="entry name" value="N-ACETYL-D-GLUCOSAMINE KINASE"/>
    <property type="match status" value="1"/>
</dbReference>
<evidence type="ECO:0000313" key="3">
    <source>
        <dbReference type="Proteomes" id="UP000297975"/>
    </source>
</evidence>
<dbReference type="EMBL" id="SOPW01000002">
    <property type="protein sequence ID" value="TFB24416.1"/>
    <property type="molecule type" value="Genomic_DNA"/>
</dbReference>
<dbReference type="CDD" id="cd24007">
    <property type="entry name" value="ASKHA_NBD_eukNAGK-like"/>
    <property type="match status" value="1"/>
</dbReference>
<dbReference type="InterPro" id="IPR052519">
    <property type="entry name" value="Euk-type_GlcNAc_Kinase"/>
</dbReference>
<keyword evidence="3" id="KW-1185">Reference proteome</keyword>
<dbReference type="AlphaFoldDB" id="A0A4Y8IU15"/>
<dbReference type="SUPFAM" id="SSF53067">
    <property type="entry name" value="Actin-like ATPase domain"/>
    <property type="match status" value="2"/>
</dbReference>
<dbReference type="OrthoDB" id="9772633at2"/>
<evidence type="ECO:0000313" key="2">
    <source>
        <dbReference type="EMBL" id="TFB24416.1"/>
    </source>
</evidence>
<protein>
    <recommendedName>
        <fullName evidence="1">ATPase BadF/BadG/BcrA/BcrD type domain-containing protein</fullName>
    </recommendedName>
</protein>